<protein>
    <submittedName>
        <fullName evidence="2">Glycosyltransferase involved in cell wall biosynthesis</fullName>
    </submittedName>
</protein>
<dbReference type="Gene3D" id="3.90.550.10">
    <property type="entry name" value="Spore Coat Polysaccharide Biosynthesis Protein SpsA, Chain A"/>
    <property type="match status" value="1"/>
</dbReference>
<feature type="domain" description="Glycosyltransferase 2-like" evidence="1">
    <location>
        <begin position="4"/>
        <end position="158"/>
    </location>
</feature>
<dbReference type="GO" id="GO:0016758">
    <property type="term" value="F:hexosyltransferase activity"/>
    <property type="evidence" value="ECO:0007669"/>
    <property type="project" value="UniProtKB-ARBA"/>
</dbReference>
<dbReference type="Pfam" id="PF00535">
    <property type="entry name" value="Glycos_transf_2"/>
    <property type="match status" value="1"/>
</dbReference>
<evidence type="ECO:0000313" key="2">
    <source>
        <dbReference type="EMBL" id="TQM41271.1"/>
    </source>
</evidence>
<dbReference type="InterPro" id="IPR029044">
    <property type="entry name" value="Nucleotide-diphossugar_trans"/>
</dbReference>
<evidence type="ECO:0000259" key="1">
    <source>
        <dbReference type="Pfam" id="PF00535"/>
    </source>
</evidence>
<dbReference type="Proteomes" id="UP000320773">
    <property type="component" value="Unassembled WGS sequence"/>
</dbReference>
<sequence length="298" mass="34390">MKLSVSMITYGQEAFIAQAINSVLMQKCNFDFELIISNDCSPDNTDAIINEIIATHPQGHKIQYHQHQNNIGAIPNFIFSIEAAKGQYVAICEGDDYWTDPLKLQKQVDFLDQNPDYALCFHQGTSYYQNSKKTEDFISNKNVLNDKVTPIEIIKTGGNLCPTDAIVYRNYFEKFPKFFYETQSGDRALALLLMLKGKFKFINENMSVYRIHDGGISRNLSTEKLIGFKESNIQLLENFDVYSNFKFHTIIQDEISSQVRNIIIYNSSYLWNPQYLKKIKIKHLILAIGRLFINIFKS</sequence>
<organism evidence="2 3">
    <name type="scientific">Flavobacterium branchiophilum</name>
    <dbReference type="NCBI Taxonomy" id="55197"/>
    <lineage>
        <taxon>Bacteria</taxon>
        <taxon>Pseudomonadati</taxon>
        <taxon>Bacteroidota</taxon>
        <taxon>Flavobacteriia</taxon>
        <taxon>Flavobacteriales</taxon>
        <taxon>Flavobacteriaceae</taxon>
        <taxon>Flavobacterium</taxon>
    </lineage>
</organism>
<comment type="caution">
    <text evidence="2">The sequence shown here is derived from an EMBL/GenBank/DDBJ whole genome shotgun (WGS) entry which is preliminary data.</text>
</comment>
<name>A0A543G5A7_9FLAO</name>
<gene>
    <name evidence="2" type="ORF">BC670_2216</name>
</gene>
<dbReference type="InterPro" id="IPR001173">
    <property type="entry name" value="Glyco_trans_2-like"/>
</dbReference>
<keyword evidence="2" id="KW-0808">Transferase</keyword>
<accession>A0A543G5A7</accession>
<proteinExistence type="predicted"/>
<dbReference type="AlphaFoldDB" id="A0A543G5A7"/>
<dbReference type="SUPFAM" id="SSF53448">
    <property type="entry name" value="Nucleotide-diphospho-sugar transferases"/>
    <property type="match status" value="1"/>
</dbReference>
<evidence type="ECO:0000313" key="3">
    <source>
        <dbReference type="Proteomes" id="UP000320773"/>
    </source>
</evidence>
<dbReference type="PANTHER" id="PTHR22916">
    <property type="entry name" value="GLYCOSYLTRANSFERASE"/>
    <property type="match status" value="1"/>
</dbReference>
<dbReference type="RefSeq" id="WP_089080076.1">
    <property type="nucleotide sequence ID" value="NZ_VFPJ01000001.1"/>
</dbReference>
<dbReference type="PANTHER" id="PTHR22916:SF3">
    <property type="entry name" value="UDP-GLCNAC:BETAGAL BETA-1,3-N-ACETYLGLUCOSAMINYLTRANSFERASE-LIKE PROTEIN 1"/>
    <property type="match status" value="1"/>
</dbReference>
<dbReference type="EMBL" id="VFPJ01000001">
    <property type="protein sequence ID" value="TQM41271.1"/>
    <property type="molecule type" value="Genomic_DNA"/>
</dbReference>
<reference evidence="2 3" key="1">
    <citation type="submission" date="2019-06" db="EMBL/GenBank/DDBJ databases">
        <title>Genomic Encyclopedia of Archaeal and Bacterial Type Strains, Phase II (KMG-II): from individual species to whole genera.</title>
        <authorList>
            <person name="Goeker M."/>
        </authorList>
    </citation>
    <scope>NUCLEOTIDE SEQUENCE [LARGE SCALE GENOMIC DNA]</scope>
    <source>
        <strain evidence="2 3">DSM 24789</strain>
    </source>
</reference>